<sequence length="795" mass="89877">MSGGVGNGAGVAVPASDGDQDPLGASGGDEPSEGRMNAADMAAFRRFQRFLRTEEATGSPPVRRRRRRDDDEDEEEEGRGSSGPPPTWDGLSSFEDFHIKAKFWLATTKVKPKARGPLILKSLTSAPFEHYKHLAKDAAWLADSRNAELLLEDMNRPENYGDDRQEHLLTSLSRVTYHLRRGKTETWREFFARWDTALRKIAEHKVVLPEEYQGFLLINGLQLSETETRAMLNFTHGCIRPTSVKEWLRKNETKLSAAELGADRKKPNGVMLTETLDDGDDLEENEIDEEINELEAYLVDYQQNQEIDPEEILDENEAAEVLATVLHQKRSYKQALKLRREKELSRGYGKGSNVPFSGGKGRGKHSGSNRYNVSIEEIRKRTRCWNCNQVGHRAAECGQPAKRESNDGNKVNAAHHLEKLTDTNEAFFVGSLNLEPDLTPPVNSQVDFAAEPNSWLQDIAQSEICEDYKVRFYDLQFLKAKQVKPKLEPPRALLRFLNLAMEPGLKRARGQPPSTQPNSWARMVQKLMALVIPMNYYLENMMQASNNNRRLAKKMVNSLNMEDLIFTRELVNAQIHKMQLEYDEEDSGSFSLVPSTPGKRPESPPPSRGYRQRSSASSAAPTEVSVATQKRGEAKVGDVHGLEVIYGDNPSCHCGLMGRLHLAQTEGPNFDRTFFRCPRPIGNQCRFFMWTTQQPFHDVTSWKYQDQGQGRTPPAEALQLMVQEKCTHPKKTRQGTNGLEERETCKICRKILKQEPKHGIGSKAKNNQSGTSSTASAEEMLEFQKFLTWRRGGEK</sequence>
<dbReference type="GO" id="GO:0003676">
    <property type="term" value="F:nucleic acid binding"/>
    <property type="evidence" value="ECO:0007669"/>
    <property type="project" value="InterPro"/>
</dbReference>
<dbReference type="Proteomes" id="UP001152797">
    <property type="component" value="Unassembled WGS sequence"/>
</dbReference>
<dbReference type="EMBL" id="CAMXCT010001908">
    <property type="protein sequence ID" value="CAI3994098.1"/>
    <property type="molecule type" value="Genomic_DNA"/>
</dbReference>
<dbReference type="SUPFAM" id="SSF57756">
    <property type="entry name" value="Retrovirus zinc finger-like domains"/>
    <property type="match status" value="1"/>
</dbReference>
<feature type="domain" description="GRF-type" evidence="7">
    <location>
        <begin position="652"/>
        <end position="694"/>
    </location>
</feature>
<accession>A0A9P1FZA4</accession>
<dbReference type="Pfam" id="PF00098">
    <property type="entry name" value="zf-CCHC"/>
    <property type="match status" value="1"/>
</dbReference>
<keyword evidence="1" id="KW-0479">Metal-binding</keyword>
<evidence type="ECO:0000313" key="8">
    <source>
        <dbReference type="EMBL" id="CAI3994098.1"/>
    </source>
</evidence>
<dbReference type="OrthoDB" id="432644at2759"/>
<evidence type="ECO:0000256" key="5">
    <source>
        <dbReference type="SAM" id="MobiDB-lite"/>
    </source>
</evidence>
<comment type="caution">
    <text evidence="8">The sequence shown here is derived from an EMBL/GenBank/DDBJ whole genome shotgun (WGS) entry which is preliminary data.</text>
</comment>
<reference evidence="9 10" key="2">
    <citation type="submission" date="2024-05" db="EMBL/GenBank/DDBJ databases">
        <authorList>
            <person name="Chen Y."/>
            <person name="Shah S."/>
            <person name="Dougan E. K."/>
            <person name="Thang M."/>
            <person name="Chan C."/>
        </authorList>
    </citation>
    <scope>NUCLEOTIDE SEQUENCE [LARGE SCALE GENOMIC DNA]</scope>
</reference>
<dbReference type="InterPro" id="IPR010666">
    <property type="entry name" value="Znf_GRF"/>
</dbReference>
<evidence type="ECO:0000259" key="6">
    <source>
        <dbReference type="PROSITE" id="PS50158"/>
    </source>
</evidence>
<dbReference type="InterPro" id="IPR001878">
    <property type="entry name" value="Znf_CCHC"/>
</dbReference>
<dbReference type="PROSITE" id="PS51999">
    <property type="entry name" value="ZF_GRF"/>
    <property type="match status" value="1"/>
</dbReference>
<evidence type="ECO:0000259" key="7">
    <source>
        <dbReference type="PROSITE" id="PS51999"/>
    </source>
</evidence>
<dbReference type="SMART" id="SM00343">
    <property type="entry name" value="ZnF_C2HC"/>
    <property type="match status" value="1"/>
</dbReference>
<evidence type="ECO:0000256" key="2">
    <source>
        <dbReference type="ARBA" id="ARBA00022771"/>
    </source>
</evidence>
<evidence type="ECO:0000256" key="4">
    <source>
        <dbReference type="PROSITE-ProRule" id="PRU00047"/>
    </source>
</evidence>
<organism evidence="8">
    <name type="scientific">Cladocopium goreaui</name>
    <dbReference type="NCBI Taxonomy" id="2562237"/>
    <lineage>
        <taxon>Eukaryota</taxon>
        <taxon>Sar</taxon>
        <taxon>Alveolata</taxon>
        <taxon>Dinophyceae</taxon>
        <taxon>Suessiales</taxon>
        <taxon>Symbiodiniaceae</taxon>
        <taxon>Cladocopium</taxon>
    </lineage>
</organism>
<evidence type="ECO:0000256" key="1">
    <source>
        <dbReference type="ARBA" id="ARBA00022723"/>
    </source>
</evidence>
<feature type="compositionally biased region" description="Polar residues" evidence="5">
    <location>
        <begin position="612"/>
        <end position="628"/>
    </location>
</feature>
<keyword evidence="2 4" id="KW-0863">Zinc-finger</keyword>
<feature type="compositionally biased region" description="Polar residues" evidence="5">
    <location>
        <begin position="764"/>
        <end position="776"/>
    </location>
</feature>
<dbReference type="EMBL" id="CAMXCT030001908">
    <property type="protein sequence ID" value="CAL4781410.1"/>
    <property type="molecule type" value="Genomic_DNA"/>
</dbReference>
<dbReference type="EMBL" id="CAMXCT020001908">
    <property type="protein sequence ID" value="CAL1147473.1"/>
    <property type="molecule type" value="Genomic_DNA"/>
</dbReference>
<protein>
    <submittedName>
        <fullName evidence="9">Gypsy retrotransposon integrase-like protein 1</fullName>
    </submittedName>
</protein>
<dbReference type="Pfam" id="PF06839">
    <property type="entry name" value="Zn_ribbon_GRF"/>
    <property type="match status" value="1"/>
</dbReference>
<evidence type="ECO:0000313" key="10">
    <source>
        <dbReference type="Proteomes" id="UP001152797"/>
    </source>
</evidence>
<feature type="region of interest" description="Disordered" evidence="5">
    <location>
        <begin position="586"/>
        <end position="633"/>
    </location>
</feature>
<dbReference type="GO" id="GO:0008270">
    <property type="term" value="F:zinc ion binding"/>
    <property type="evidence" value="ECO:0007669"/>
    <property type="project" value="UniProtKB-KW"/>
</dbReference>
<reference evidence="8" key="1">
    <citation type="submission" date="2022-10" db="EMBL/GenBank/DDBJ databases">
        <authorList>
            <person name="Chen Y."/>
            <person name="Dougan E. K."/>
            <person name="Chan C."/>
            <person name="Rhodes N."/>
            <person name="Thang M."/>
        </authorList>
    </citation>
    <scope>NUCLEOTIDE SEQUENCE</scope>
</reference>
<evidence type="ECO:0000313" key="9">
    <source>
        <dbReference type="EMBL" id="CAL4781410.1"/>
    </source>
</evidence>
<proteinExistence type="predicted"/>
<feature type="region of interest" description="Disordered" evidence="5">
    <location>
        <begin position="757"/>
        <end position="777"/>
    </location>
</feature>
<feature type="domain" description="CCHC-type" evidence="6">
    <location>
        <begin position="383"/>
        <end position="397"/>
    </location>
</feature>
<feature type="region of interest" description="Disordered" evidence="5">
    <location>
        <begin position="343"/>
        <end position="369"/>
    </location>
</feature>
<feature type="region of interest" description="Disordered" evidence="5">
    <location>
        <begin position="1"/>
        <end position="91"/>
    </location>
</feature>
<gene>
    <name evidence="8" type="ORF">C1SCF055_LOCUS20774</name>
</gene>
<dbReference type="AlphaFoldDB" id="A0A9P1FZA4"/>
<dbReference type="InterPro" id="IPR036875">
    <property type="entry name" value="Znf_CCHC_sf"/>
</dbReference>
<evidence type="ECO:0000256" key="3">
    <source>
        <dbReference type="ARBA" id="ARBA00022833"/>
    </source>
</evidence>
<keyword evidence="10" id="KW-1185">Reference proteome</keyword>
<keyword evidence="3" id="KW-0862">Zinc</keyword>
<dbReference type="PROSITE" id="PS50158">
    <property type="entry name" value="ZF_CCHC"/>
    <property type="match status" value="1"/>
</dbReference>
<name>A0A9P1FZA4_9DINO</name>